<evidence type="ECO:0008006" key="4">
    <source>
        <dbReference type="Google" id="ProtNLM"/>
    </source>
</evidence>
<dbReference type="AlphaFoldDB" id="A0A2W5QKF6"/>
<dbReference type="Proteomes" id="UP000249135">
    <property type="component" value="Unassembled WGS sequence"/>
</dbReference>
<organism evidence="2 3">
    <name type="scientific">Variovorax paradoxus</name>
    <dbReference type="NCBI Taxonomy" id="34073"/>
    <lineage>
        <taxon>Bacteria</taxon>
        <taxon>Pseudomonadati</taxon>
        <taxon>Pseudomonadota</taxon>
        <taxon>Betaproteobacteria</taxon>
        <taxon>Burkholderiales</taxon>
        <taxon>Comamonadaceae</taxon>
        <taxon>Variovorax</taxon>
    </lineage>
</organism>
<gene>
    <name evidence="2" type="ORF">DI563_03335</name>
</gene>
<accession>A0A2W5QKF6</accession>
<proteinExistence type="predicted"/>
<feature type="signal peptide" evidence="1">
    <location>
        <begin position="1"/>
        <end position="33"/>
    </location>
</feature>
<reference evidence="2 3" key="1">
    <citation type="submission" date="2017-08" db="EMBL/GenBank/DDBJ databases">
        <title>Infants hospitalized years apart are colonized by the same room-sourced microbial strains.</title>
        <authorList>
            <person name="Brooks B."/>
            <person name="Olm M.R."/>
            <person name="Firek B.A."/>
            <person name="Baker R."/>
            <person name="Thomas B.C."/>
            <person name="Morowitz M.J."/>
            <person name="Banfield J.F."/>
        </authorList>
    </citation>
    <scope>NUCLEOTIDE SEQUENCE [LARGE SCALE GENOMIC DNA]</scope>
    <source>
        <strain evidence="2">S2_005_003_R2_41</strain>
    </source>
</reference>
<dbReference type="EMBL" id="QFPP01000016">
    <property type="protein sequence ID" value="PZQ77524.1"/>
    <property type="molecule type" value="Genomic_DNA"/>
</dbReference>
<feature type="chain" id="PRO_5016114979" description="DUF2946 domain-containing protein" evidence="1">
    <location>
        <begin position="34"/>
        <end position="127"/>
    </location>
</feature>
<evidence type="ECO:0000256" key="1">
    <source>
        <dbReference type="SAM" id="SignalP"/>
    </source>
</evidence>
<protein>
    <recommendedName>
        <fullName evidence="4">DUF2946 domain-containing protein</fullName>
    </recommendedName>
</protein>
<sequence length="127" mass="13202">MRPLECSSGGYRAWGAAALCLCLSLLLGTVAHAAVSVAEIQHAGPVMTAAVSRPLSSSAGDCQTCAACVIAPAPVAHAFTGEGEAREQAPAAWLAHATAAPIPTWFFDAGDARLRWPVRVAFCRWLD</sequence>
<evidence type="ECO:0000313" key="3">
    <source>
        <dbReference type="Proteomes" id="UP000249135"/>
    </source>
</evidence>
<name>A0A2W5QKF6_VARPD</name>
<evidence type="ECO:0000313" key="2">
    <source>
        <dbReference type="EMBL" id="PZQ77524.1"/>
    </source>
</evidence>
<comment type="caution">
    <text evidence="2">The sequence shown here is derived from an EMBL/GenBank/DDBJ whole genome shotgun (WGS) entry which is preliminary data.</text>
</comment>
<keyword evidence="1" id="KW-0732">Signal</keyword>